<keyword evidence="1" id="KW-0812">Transmembrane</keyword>
<feature type="transmembrane region" description="Helical" evidence="1">
    <location>
        <begin position="117"/>
        <end position="137"/>
    </location>
</feature>
<organism evidence="2 3">
    <name type="scientific">Microbispora corallina</name>
    <dbReference type="NCBI Taxonomy" id="83302"/>
    <lineage>
        <taxon>Bacteria</taxon>
        <taxon>Bacillati</taxon>
        <taxon>Actinomycetota</taxon>
        <taxon>Actinomycetes</taxon>
        <taxon>Streptosporangiales</taxon>
        <taxon>Streptosporangiaceae</taxon>
        <taxon>Microbispora</taxon>
    </lineage>
</organism>
<gene>
    <name evidence="2" type="ORF">Mco01_49890</name>
</gene>
<comment type="caution">
    <text evidence="2">The sequence shown here is derived from an EMBL/GenBank/DDBJ whole genome shotgun (WGS) entry which is preliminary data.</text>
</comment>
<feature type="transmembrane region" description="Helical" evidence="1">
    <location>
        <begin position="52"/>
        <end position="71"/>
    </location>
</feature>
<dbReference type="Proteomes" id="UP000603904">
    <property type="component" value="Unassembled WGS sequence"/>
</dbReference>
<feature type="transmembrane region" description="Helical" evidence="1">
    <location>
        <begin position="77"/>
        <end position="96"/>
    </location>
</feature>
<evidence type="ECO:0000313" key="3">
    <source>
        <dbReference type="Proteomes" id="UP000603904"/>
    </source>
</evidence>
<evidence type="ECO:0000313" key="2">
    <source>
        <dbReference type="EMBL" id="GIH41989.1"/>
    </source>
</evidence>
<proteinExistence type="predicted"/>
<keyword evidence="1" id="KW-0472">Membrane</keyword>
<protein>
    <recommendedName>
        <fullName evidence="4">DUF3159 domain-containing protein</fullName>
    </recommendedName>
</protein>
<feature type="transmembrane region" description="Helical" evidence="1">
    <location>
        <begin position="23"/>
        <end position="40"/>
    </location>
</feature>
<keyword evidence="1" id="KW-1133">Transmembrane helix</keyword>
<reference evidence="2 3" key="1">
    <citation type="submission" date="2021-01" db="EMBL/GenBank/DDBJ databases">
        <title>Whole genome shotgun sequence of Microbispora corallina NBRC 16416.</title>
        <authorList>
            <person name="Komaki H."/>
            <person name="Tamura T."/>
        </authorList>
    </citation>
    <scope>NUCLEOTIDE SEQUENCE [LARGE SCALE GENOMIC DNA]</scope>
    <source>
        <strain evidence="2 3">NBRC 16416</strain>
    </source>
</reference>
<name>A0ABQ4G4I9_9ACTN</name>
<keyword evidence="3" id="KW-1185">Reference proteome</keyword>
<dbReference type="EMBL" id="BOOC01000027">
    <property type="protein sequence ID" value="GIH41989.1"/>
    <property type="molecule type" value="Genomic_DNA"/>
</dbReference>
<evidence type="ECO:0008006" key="4">
    <source>
        <dbReference type="Google" id="ProtNLM"/>
    </source>
</evidence>
<evidence type="ECO:0000256" key="1">
    <source>
        <dbReference type="SAM" id="Phobius"/>
    </source>
</evidence>
<accession>A0ABQ4G4I9</accession>
<feature type="transmembrane region" description="Helical" evidence="1">
    <location>
        <begin position="149"/>
        <end position="168"/>
    </location>
</feature>
<sequence>METAGSTPAPIPATTGAPTFERMDANILVPAVAAAVFVIYRQTMTRPTERRGILYVAAALVVSGVAGGGLVDSRHLALSLLLVVAELVSAVVFGVVRALTVRVWRDQAGVAWSRGTAWTLAAWAASFAARVALFAAGRVLGVASMTNSILVFVGVTIAVQALAVAWRGRSLPAPAVRPGDAAAAVAS</sequence>